<dbReference type="GO" id="GO:0005634">
    <property type="term" value="C:nucleus"/>
    <property type="evidence" value="ECO:0007669"/>
    <property type="project" value="UniProtKB-SubCell"/>
</dbReference>
<accession>A0A1Y2HTV2</accession>
<dbReference type="EC" id="2.1.1.228" evidence="10"/>
<dbReference type="Proteomes" id="UP000193411">
    <property type="component" value="Unassembled WGS sequence"/>
</dbReference>
<protein>
    <recommendedName>
        <fullName evidence="10">tRNA (guanine(37)-N1)-methyltransferase</fullName>
        <ecNumber evidence="10">2.1.1.228</ecNumber>
    </recommendedName>
    <alternativeName>
        <fullName evidence="10">M1G-methyltransferase</fullName>
    </alternativeName>
    <alternativeName>
        <fullName evidence="10">tRNA [GM37] methyltransferase</fullName>
    </alternativeName>
    <alternativeName>
        <fullName evidence="10">tRNA methyltransferase 5</fullName>
    </alternativeName>
</protein>
<evidence type="ECO:0000256" key="6">
    <source>
        <dbReference type="ARBA" id="ARBA00022694"/>
    </source>
</evidence>
<dbReference type="PANTHER" id="PTHR23245">
    <property type="entry name" value="TRNA METHYLTRANSFERASE"/>
    <property type="match status" value="1"/>
</dbReference>
<dbReference type="GO" id="GO:0052906">
    <property type="term" value="F:tRNA (guanine(37)-N1)-methyltransferase activity"/>
    <property type="evidence" value="ECO:0007669"/>
    <property type="project" value="UniProtKB-UniRule"/>
</dbReference>
<proteinExistence type="inferred from homology"/>
<dbReference type="GO" id="GO:0005759">
    <property type="term" value="C:mitochondrial matrix"/>
    <property type="evidence" value="ECO:0007669"/>
    <property type="project" value="UniProtKB-SubCell"/>
</dbReference>
<dbReference type="Gene3D" id="3.30.300.110">
    <property type="entry name" value="Met-10+ protein-like domains"/>
    <property type="match status" value="1"/>
</dbReference>
<gene>
    <name evidence="10" type="primary">TRM5</name>
    <name evidence="13" type="ORF">BCR44DRAFT_1459919</name>
</gene>
<comment type="caution">
    <text evidence="10">Lacks conserved residue(s) required for the propagation of feature annotation.</text>
</comment>
<feature type="domain" description="SAM-dependent methyltransferase TRM5/TYW2-type" evidence="12">
    <location>
        <begin position="138"/>
        <end position="491"/>
    </location>
</feature>
<evidence type="ECO:0000256" key="3">
    <source>
        <dbReference type="ARBA" id="ARBA00022603"/>
    </source>
</evidence>
<dbReference type="HAMAP" id="MF_03152">
    <property type="entry name" value="TRM5"/>
    <property type="match status" value="1"/>
</dbReference>
<comment type="subcellular location">
    <subcellularLocation>
        <location evidence="10">Mitochondrion matrix</location>
    </subcellularLocation>
    <subcellularLocation>
        <location evidence="10">Nucleus</location>
    </subcellularLocation>
    <subcellularLocation>
        <location evidence="10">Cytoplasm</location>
    </subcellularLocation>
    <text evidence="10">Predominantly in the mitochondria and in the nucleus.</text>
</comment>
<keyword evidence="8 10" id="KW-0539">Nucleus</keyword>
<dbReference type="PROSITE" id="PS51684">
    <property type="entry name" value="SAM_MT_TRM5_TYW2"/>
    <property type="match status" value="1"/>
</dbReference>
<keyword evidence="5 10" id="KW-0949">S-adenosyl-L-methionine</keyword>
<dbReference type="InterPro" id="IPR030382">
    <property type="entry name" value="MeTrfase_TRM5/TYW2"/>
</dbReference>
<feature type="binding site" evidence="10">
    <location>
        <position position="233"/>
    </location>
    <ligand>
        <name>S-adenosyl-L-methionine</name>
        <dbReference type="ChEBI" id="CHEBI:59789"/>
    </ligand>
</feature>
<evidence type="ECO:0000256" key="8">
    <source>
        <dbReference type="ARBA" id="ARBA00023242"/>
    </source>
</evidence>
<comment type="similarity">
    <text evidence="1">Belongs to the class I-like SAM-binding methyltransferase superfamily. TRM5/TYW2 family.</text>
</comment>
<dbReference type="Pfam" id="PF02475">
    <property type="entry name" value="TRM5-TYW2_MTfase"/>
    <property type="match status" value="1"/>
</dbReference>
<evidence type="ECO:0000256" key="10">
    <source>
        <dbReference type="HAMAP-Rule" id="MF_03152"/>
    </source>
</evidence>
<evidence type="ECO:0000313" key="14">
    <source>
        <dbReference type="Proteomes" id="UP000193411"/>
    </source>
</evidence>
<keyword evidence="14" id="KW-1185">Reference proteome</keyword>
<dbReference type="AlphaFoldDB" id="A0A1Y2HTV2"/>
<name>A0A1Y2HTV2_9FUNG</name>
<keyword evidence="4 10" id="KW-0808">Transferase</keyword>
<evidence type="ECO:0000256" key="2">
    <source>
        <dbReference type="ARBA" id="ARBA00022490"/>
    </source>
</evidence>
<comment type="catalytic activity">
    <reaction evidence="9 10">
        <text>guanosine(37) in tRNA + S-adenosyl-L-methionine = N(1)-methylguanosine(37) in tRNA + S-adenosyl-L-homocysteine + H(+)</text>
        <dbReference type="Rhea" id="RHEA:36899"/>
        <dbReference type="Rhea" id="RHEA-COMP:10145"/>
        <dbReference type="Rhea" id="RHEA-COMP:10147"/>
        <dbReference type="ChEBI" id="CHEBI:15378"/>
        <dbReference type="ChEBI" id="CHEBI:57856"/>
        <dbReference type="ChEBI" id="CHEBI:59789"/>
        <dbReference type="ChEBI" id="CHEBI:73542"/>
        <dbReference type="ChEBI" id="CHEBI:74269"/>
        <dbReference type="EC" id="2.1.1.228"/>
    </reaction>
</comment>
<comment type="similarity">
    <text evidence="10">Belongs to the TRM5 / TYW2 family.</text>
</comment>
<dbReference type="Pfam" id="PF25133">
    <property type="entry name" value="TYW2_N_2"/>
    <property type="match status" value="1"/>
</dbReference>
<dbReference type="STRING" id="765915.A0A1Y2HTV2"/>
<evidence type="ECO:0000256" key="9">
    <source>
        <dbReference type="ARBA" id="ARBA00047783"/>
    </source>
</evidence>
<comment type="function">
    <text evidence="10">Specifically methylates the N1 position of guanosine-37 in various cytoplasmic and mitochondrial tRNAs. Methylation is not dependent on the nature of the nucleoside 5' of the target nucleoside. This is the first step in the biosynthesis of wybutosine (yW), a modified base adjacent to the anticodon of tRNAs and required for accurate decoding.</text>
</comment>
<feature type="binding site" evidence="10">
    <location>
        <position position="393"/>
    </location>
    <ligand>
        <name>S-adenosyl-L-methionine</name>
        <dbReference type="ChEBI" id="CHEBI:59789"/>
    </ligand>
</feature>
<feature type="region of interest" description="Disordered" evidence="11">
    <location>
        <begin position="510"/>
        <end position="556"/>
    </location>
</feature>
<feature type="compositionally biased region" description="Acidic residues" evidence="11">
    <location>
        <begin position="511"/>
        <end position="524"/>
    </location>
</feature>
<evidence type="ECO:0000259" key="12">
    <source>
        <dbReference type="PROSITE" id="PS51684"/>
    </source>
</evidence>
<comment type="caution">
    <text evidence="13">The sequence shown here is derived from an EMBL/GenBank/DDBJ whole genome shotgun (WGS) entry which is preliminary data.</text>
</comment>
<organism evidence="13 14">
    <name type="scientific">Catenaria anguillulae PL171</name>
    <dbReference type="NCBI Taxonomy" id="765915"/>
    <lineage>
        <taxon>Eukaryota</taxon>
        <taxon>Fungi</taxon>
        <taxon>Fungi incertae sedis</taxon>
        <taxon>Blastocladiomycota</taxon>
        <taxon>Blastocladiomycetes</taxon>
        <taxon>Blastocladiales</taxon>
        <taxon>Catenariaceae</taxon>
        <taxon>Catenaria</taxon>
    </lineage>
</organism>
<keyword evidence="7 10" id="KW-0496">Mitochondrion</keyword>
<keyword evidence="2 10" id="KW-0963">Cytoplasm</keyword>
<evidence type="ECO:0000256" key="4">
    <source>
        <dbReference type="ARBA" id="ARBA00022679"/>
    </source>
</evidence>
<dbReference type="PANTHER" id="PTHR23245:SF36">
    <property type="entry name" value="TRNA (GUANINE(37)-N1)-METHYLTRANSFERASE"/>
    <property type="match status" value="1"/>
</dbReference>
<dbReference type="InterPro" id="IPR029063">
    <property type="entry name" value="SAM-dependent_MTases_sf"/>
</dbReference>
<feature type="binding site" evidence="10">
    <location>
        <begin position="273"/>
        <end position="274"/>
    </location>
    <ligand>
        <name>S-adenosyl-L-methionine</name>
        <dbReference type="ChEBI" id="CHEBI:59789"/>
    </ligand>
</feature>
<dbReference type="InterPro" id="IPR056744">
    <property type="entry name" value="TRM5/TYW2-like_N"/>
</dbReference>
<dbReference type="EMBL" id="MCFL01000013">
    <property type="protein sequence ID" value="ORZ37394.1"/>
    <property type="molecule type" value="Genomic_DNA"/>
</dbReference>
<dbReference type="FunFam" id="3.30.300.110:FF:000001">
    <property type="entry name" value="tRNA (guanine(37)-N1)-methyltransferase"/>
    <property type="match status" value="1"/>
</dbReference>
<dbReference type="GO" id="GO:0070901">
    <property type="term" value="P:mitochondrial tRNA methylation"/>
    <property type="evidence" value="ECO:0007669"/>
    <property type="project" value="TreeGrafter"/>
</dbReference>
<dbReference type="InterPro" id="IPR025792">
    <property type="entry name" value="tRNA_Gua_MeTrfase_euk"/>
</dbReference>
<dbReference type="InterPro" id="IPR056743">
    <property type="entry name" value="TRM5-TYW2-like_MTfase"/>
</dbReference>
<dbReference type="Gene3D" id="3.40.50.150">
    <property type="entry name" value="Vaccinia Virus protein VP39"/>
    <property type="match status" value="1"/>
</dbReference>
<evidence type="ECO:0000256" key="11">
    <source>
        <dbReference type="SAM" id="MobiDB-lite"/>
    </source>
</evidence>
<dbReference type="OrthoDB" id="408788at2759"/>
<evidence type="ECO:0000256" key="1">
    <source>
        <dbReference type="ARBA" id="ARBA00009775"/>
    </source>
</evidence>
<dbReference type="GO" id="GO:0002939">
    <property type="term" value="P:tRNA N1-guanine methylation"/>
    <property type="evidence" value="ECO:0007669"/>
    <property type="project" value="TreeGrafter"/>
</dbReference>
<dbReference type="SUPFAM" id="SSF53335">
    <property type="entry name" value="S-adenosyl-L-methionine-dependent methyltransferases"/>
    <property type="match status" value="1"/>
</dbReference>
<keyword evidence="3 10" id="KW-0489">Methyltransferase</keyword>
<reference evidence="13 14" key="1">
    <citation type="submission" date="2016-07" db="EMBL/GenBank/DDBJ databases">
        <title>Pervasive Adenine N6-methylation of Active Genes in Fungi.</title>
        <authorList>
            <consortium name="DOE Joint Genome Institute"/>
            <person name="Mondo S.J."/>
            <person name="Dannebaum R.O."/>
            <person name="Kuo R.C."/>
            <person name="Labutti K."/>
            <person name="Haridas S."/>
            <person name="Kuo A."/>
            <person name="Salamov A."/>
            <person name="Ahrendt S.R."/>
            <person name="Lipzen A."/>
            <person name="Sullivan W."/>
            <person name="Andreopoulos W.B."/>
            <person name="Clum A."/>
            <person name="Lindquist E."/>
            <person name="Daum C."/>
            <person name="Ramamoorthy G.K."/>
            <person name="Gryganskyi A."/>
            <person name="Culley D."/>
            <person name="Magnuson J.K."/>
            <person name="James T.Y."/>
            <person name="O'Malley M.A."/>
            <person name="Stajich J.E."/>
            <person name="Spatafora J.W."/>
            <person name="Visel A."/>
            <person name="Grigoriev I.V."/>
        </authorList>
    </citation>
    <scope>NUCLEOTIDE SEQUENCE [LARGE SCALE GENOMIC DNA]</scope>
    <source>
        <strain evidence="13 14">PL171</strain>
    </source>
</reference>
<evidence type="ECO:0000256" key="5">
    <source>
        <dbReference type="ARBA" id="ARBA00022691"/>
    </source>
</evidence>
<comment type="subunit">
    <text evidence="10">Monomer.</text>
</comment>
<keyword evidence="6 10" id="KW-0819">tRNA processing</keyword>
<sequence>MNSLTRHCSLAPLRTPPIHRSMRTLDRAQFVKVVPCLALKVPAPKANTAMKALGPYLLNWPRMKNLVGEGKERLVLLDAAPETDLGEIQGLDSVLETALSGVPVEKTSFEVKVGYEYWTADEILKAVLPEDIEVITAFETIGDIAHMNLRDHVLPYKHLIGQVILDKTARLTTVVNKTSSIHTQFRTFPLELLASRNPAHTPTSLETTLSENGCQYHLNFATVYWNSRLHTEHHRLVHKYFSPGDLVADAMCGIGPFALPAAKNKGCAVVANDLNPESYRWLVKNVEINGLAGTSAAAGEGDRPPAGYVKPVNECGRDFIRTSTSRLATLLASEIVPTFERMAAAEQQRADSKQSKGKDPASHLALVKQYQASIAKWTDKEVPVHVFAHYVMNLPASALGFLDGFLGMWAEHAEHRAYLRTVRPMVHVYYFTRAGFVGRTDGESEEAAIHRDAKARIAYVMGAEPEELEVHRVRLVAPRKDMCCASFRVPESVLFGETVGGDVKVELEYDLHEEEGEGEGDSDESVGGKKRGRREVDSEGEAEGAAEGAKKAKVDE</sequence>
<evidence type="ECO:0000313" key="13">
    <source>
        <dbReference type="EMBL" id="ORZ37394.1"/>
    </source>
</evidence>
<evidence type="ECO:0000256" key="7">
    <source>
        <dbReference type="ARBA" id="ARBA00023128"/>
    </source>
</evidence>